<evidence type="ECO:0000256" key="2">
    <source>
        <dbReference type="ARBA" id="ARBA00022517"/>
    </source>
</evidence>
<sequence>MGKAQKKTGKGRLDKYYKLAKEQGYRARSAFKLIQLNKKYNFLESARCCIDLCAAPGGWLQVASKYMPVNSVIVGVDLVPIKPIPRVVTFAADITTPHCRNLIRNELKDWKADVVLHDGAPNVGTAWIQDAYTQSELVLMSLKLAVEFLVKGGTFVTKVFRSVDYNNLIWVFGQLFGKVEATKPPSSRNVSAEIFVVCREFLAPKHIDPKFLDPKHVFKDLASSADKVTGNDVQANVFHPEKKRRQRDGYADGDYTLYKTTSATSFIHGEDPVAVLGTFNKITFTNEEEKEWLALDITTCDVRANCEDLKVLGKGDFKTLIRWRLKLREELGLDVKTQETEEMTETVEIEEEVDEEQQISEELERLNAEAAARMKRERRRANEIRTKTIQRMQLQMTAPLDIGLEQHDAMLGTGQEDMFDLGEAEKRMNHRAQVHWLNDEALETIDNEEGEAESGSEKHEEEVLSSEEEQDRRVGGLEAELDGLYDAYKDRLRERNAKFKAQEERSKNKEREKEWNGIKTEQNSDEESTDSEGGWDVAQRNKLRGHDASSDESSDETEDEDSRDSRKRLRPSKDALTPVAKRQRLIHNLELPTRPSSAAARLWFSQDVFSGLEQTNEGDGDEEDEDMAEDVSDENDEGMDQASGDDDGFEVVPRDHDDDVDMWDVNDEDEDAVKQEKIRDLSLNTAEAVTLAQMLVNRHKSKTELINDGFSRYSLNSKEGLPSWFLDDESKYYKANIPITKEAVAALRSRQRALDARPIKKVAEAKARKKLRAAQQLEKAMKKAEGVNETSDMSEREKAKQIEKLMQKGLSSGKKAKKEVKLVVAKGAHKGIKGRPKGVKGRYTMVDSRMKKEVRAKKRRDKQQKKHKHA</sequence>
<evidence type="ECO:0000259" key="10">
    <source>
        <dbReference type="Pfam" id="PF01728"/>
    </source>
</evidence>
<dbReference type="GO" id="GO:0000466">
    <property type="term" value="P:maturation of 5.8S rRNA from tricistronic rRNA transcript (SSU-rRNA, 5.8S rRNA, LSU-rRNA)"/>
    <property type="evidence" value="ECO:0007669"/>
    <property type="project" value="TreeGrafter"/>
</dbReference>
<accession>A0A9P5XKQ1</accession>
<dbReference type="GO" id="GO:0008650">
    <property type="term" value="F:rRNA (uridine-2'-O-)-methyltransferase activity"/>
    <property type="evidence" value="ECO:0007669"/>
    <property type="project" value="TreeGrafter"/>
</dbReference>
<keyword evidence="3 8" id="KW-0698">rRNA processing</keyword>
<dbReference type="GO" id="GO:0016435">
    <property type="term" value="F:rRNA (guanine) methyltransferase activity"/>
    <property type="evidence" value="ECO:0007669"/>
    <property type="project" value="TreeGrafter"/>
</dbReference>
<reference evidence="13" key="1">
    <citation type="submission" date="2020-11" db="EMBL/GenBank/DDBJ databases">
        <authorList>
            <consortium name="DOE Joint Genome Institute"/>
            <person name="Ahrendt S."/>
            <person name="Riley R."/>
            <person name="Andreopoulos W."/>
            <person name="Labutti K."/>
            <person name="Pangilinan J."/>
            <person name="Ruiz-Duenas F.J."/>
            <person name="Barrasa J.M."/>
            <person name="Sanchez-Garcia M."/>
            <person name="Camarero S."/>
            <person name="Miyauchi S."/>
            <person name="Serrano A."/>
            <person name="Linde D."/>
            <person name="Babiker R."/>
            <person name="Drula E."/>
            <person name="Ayuso-Fernandez I."/>
            <person name="Pacheco R."/>
            <person name="Padilla G."/>
            <person name="Ferreira P."/>
            <person name="Barriuso J."/>
            <person name="Kellner H."/>
            <person name="Castanera R."/>
            <person name="Alfaro M."/>
            <person name="Ramirez L."/>
            <person name="Pisabarro A.G."/>
            <person name="Kuo A."/>
            <person name="Tritt A."/>
            <person name="Lipzen A."/>
            <person name="He G."/>
            <person name="Yan M."/>
            <person name="Ng V."/>
            <person name="Cullen D."/>
            <person name="Martin F."/>
            <person name="Rosso M.-N."/>
            <person name="Henrissat B."/>
            <person name="Hibbett D."/>
            <person name="Martinez A.T."/>
            <person name="Grigoriev I.V."/>
        </authorList>
    </citation>
    <scope>NUCLEOTIDE SEQUENCE</scope>
    <source>
        <strain evidence="13">MF-IS2</strain>
    </source>
</reference>
<feature type="binding site" evidence="8">
    <location>
        <position position="57"/>
    </location>
    <ligand>
        <name>S-adenosyl-L-methionine</name>
        <dbReference type="ChEBI" id="CHEBI:59789"/>
    </ligand>
</feature>
<evidence type="ECO:0000256" key="9">
    <source>
        <dbReference type="SAM" id="MobiDB-lite"/>
    </source>
</evidence>
<dbReference type="FunFam" id="3.40.50.150:FF:000004">
    <property type="entry name" value="AdoMet-dependent rRNA methyltransferase SPB1"/>
    <property type="match status" value="1"/>
</dbReference>
<keyword evidence="6 8" id="KW-0949">S-adenosyl-L-methionine</keyword>
<comment type="similarity">
    <text evidence="8">Belongs to the class I-like SAM-binding methyltransferase superfamily. RNA methyltransferase RlmE family. SPB1 subfamily.</text>
</comment>
<protein>
    <submittedName>
        <fullName evidence="13">FtsJ-domain-containing protein</fullName>
    </submittedName>
</protein>
<feature type="domain" description="DUF3381" evidence="12">
    <location>
        <begin position="240"/>
        <end position="391"/>
    </location>
</feature>
<keyword evidence="14" id="KW-1185">Reference proteome</keyword>
<feature type="binding site" evidence="8">
    <location>
        <position position="59"/>
    </location>
    <ligand>
        <name>S-adenosyl-L-methionine</name>
        <dbReference type="ChEBI" id="CHEBI:59789"/>
    </ligand>
</feature>
<feature type="binding site" evidence="8">
    <location>
        <position position="93"/>
    </location>
    <ligand>
        <name>S-adenosyl-L-methionine</name>
        <dbReference type="ChEBI" id="CHEBI:59789"/>
    </ligand>
</feature>
<evidence type="ECO:0000313" key="13">
    <source>
        <dbReference type="EMBL" id="KAF9452674.1"/>
    </source>
</evidence>
<keyword evidence="5 8" id="KW-0808">Transferase</keyword>
<feature type="compositionally biased region" description="Basic and acidic residues" evidence="9">
    <location>
        <begin position="499"/>
        <end position="516"/>
    </location>
</feature>
<dbReference type="GO" id="GO:0005730">
    <property type="term" value="C:nucleolus"/>
    <property type="evidence" value="ECO:0007669"/>
    <property type="project" value="UniProtKB-SubCell"/>
</dbReference>
<dbReference type="InterPro" id="IPR028589">
    <property type="entry name" value="SPB1-like"/>
</dbReference>
<dbReference type="InterPro" id="IPR002877">
    <property type="entry name" value="RNA_MeTrfase_FtsJ_dom"/>
</dbReference>
<keyword evidence="4 8" id="KW-0489">Methyltransferase</keyword>
<feature type="compositionally biased region" description="Basic residues" evidence="9">
    <location>
        <begin position="828"/>
        <end position="840"/>
    </location>
</feature>
<evidence type="ECO:0000256" key="1">
    <source>
        <dbReference type="ARBA" id="ARBA00004604"/>
    </source>
</evidence>
<keyword evidence="2 8" id="KW-0690">Ribosome biogenesis</keyword>
<feature type="region of interest" description="Disordered" evidence="9">
    <location>
        <begin position="828"/>
        <end position="870"/>
    </location>
</feature>
<evidence type="ECO:0000256" key="7">
    <source>
        <dbReference type="ARBA" id="ARBA00023242"/>
    </source>
</evidence>
<feature type="region of interest" description="Disordered" evidence="9">
    <location>
        <begin position="499"/>
        <end position="597"/>
    </location>
</feature>
<evidence type="ECO:0000256" key="4">
    <source>
        <dbReference type="ARBA" id="ARBA00022603"/>
    </source>
</evidence>
<feature type="domain" description="Ribosomal RNA methyltransferase SPB1-like C-terminal" evidence="11">
    <location>
        <begin position="644"/>
        <end position="862"/>
    </location>
</feature>
<dbReference type="AlphaFoldDB" id="A0A9P5XKQ1"/>
<dbReference type="OrthoDB" id="1287559at2759"/>
<dbReference type="HAMAP" id="MF_01547">
    <property type="entry name" value="RNA_methyltr_E"/>
    <property type="match status" value="1"/>
</dbReference>
<keyword evidence="7 8" id="KW-0539">Nucleus</keyword>
<evidence type="ECO:0000313" key="14">
    <source>
        <dbReference type="Proteomes" id="UP000807342"/>
    </source>
</evidence>
<name>A0A9P5XKQ1_9AGAR</name>
<evidence type="ECO:0000256" key="6">
    <source>
        <dbReference type="ARBA" id="ARBA00022691"/>
    </source>
</evidence>
<dbReference type="Pfam" id="PF01728">
    <property type="entry name" value="FtsJ"/>
    <property type="match status" value="1"/>
</dbReference>
<dbReference type="InterPro" id="IPR015507">
    <property type="entry name" value="rRNA-MeTfrase_E"/>
</dbReference>
<feature type="compositionally biased region" description="Acidic residues" evidence="9">
    <location>
        <begin position="616"/>
        <end position="649"/>
    </location>
</feature>
<feature type="compositionally biased region" description="Acidic residues" evidence="9">
    <location>
        <begin position="658"/>
        <end position="671"/>
    </location>
</feature>
<feature type="compositionally biased region" description="Acidic residues" evidence="9">
    <location>
        <begin position="550"/>
        <end position="562"/>
    </location>
</feature>
<comment type="subcellular location">
    <subcellularLocation>
        <location evidence="1 8">Nucleus</location>
        <location evidence="1 8">Nucleolus</location>
    </subcellularLocation>
</comment>
<feature type="domain" description="Ribosomal RNA methyltransferase FtsJ" evidence="10">
    <location>
        <begin position="25"/>
        <end position="201"/>
    </location>
</feature>
<dbReference type="GO" id="GO:0000463">
    <property type="term" value="P:maturation of LSU-rRNA from tricistronic rRNA transcript (SSU-rRNA, 5.8S rRNA, LSU-rRNA)"/>
    <property type="evidence" value="ECO:0007669"/>
    <property type="project" value="TreeGrafter"/>
</dbReference>
<evidence type="ECO:0000256" key="3">
    <source>
        <dbReference type="ARBA" id="ARBA00022552"/>
    </source>
</evidence>
<evidence type="ECO:0000256" key="8">
    <source>
        <dbReference type="HAMAP-Rule" id="MF_03163"/>
    </source>
</evidence>
<keyword evidence="8" id="KW-0175">Coiled coil</keyword>
<dbReference type="Proteomes" id="UP000807342">
    <property type="component" value="Unassembled WGS sequence"/>
</dbReference>
<feature type="binding site" evidence="8">
    <location>
        <position position="77"/>
    </location>
    <ligand>
        <name>S-adenosyl-L-methionine</name>
        <dbReference type="ChEBI" id="CHEBI:59789"/>
    </ligand>
</feature>
<feature type="coiled-coil region" evidence="8">
    <location>
        <begin position="346"/>
        <end position="387"/>
    </location>
</feature>
<dbReference type="Gene3D" id="3.40.50.150">
    <property type="entry name" value="Vaccinia Virus protein VP39"/>
    <property type="match status" value="1"/>
</dbReference>
<dbReference type="Pfam" id="PF11861">
    <property type="entry name" value="DUF3381"/>
    <property type="match status" value="1"/>
</dbReference>
<gene>
    <name evidence="13" type="ORF">P691DRAFT_178782</name>
</gene>
<dbReference type="PANTHER" id="PTHR10920">
    <property type="entry name" value="RIBOSOMAL RNA METHYLTRANSFERASE"/>
    <property type="match status" value="1"/>
</dbReference>
<dbReference type="GO" id="GO:0030687">
    <property type="term" value="C:preribosome, large subunit precursor"/>
    <property type="evidence" value="ECO:0007669"/>
    <property type="project" value="TreeGrafter"/>
</dbReference>
<dbReference type="EMBL" id="MU151069">
    <property type="protein sequence ID" value="KAF9452674.1"/>
    <property type="molecule type" value="Genomic_DNA"/>
</dbReference>
<dbReference type="SUPFAM" id="SSF53335">
    <property type="entry name" value="S-adenosyl-L-methionine-dependent methyltransferases"/>
    <property type="match status" value="1"/>
</dbReference>
<dbReference type="HAMAP" id="MF_03163">
    <property type="entry name" value="RNA_methyltr_E_SPB1"/>
    <property type="match status" value="1"/>
</dbReference>
<dbReference type="PANTHER" id="PTHR10920:SF13">
    <property type="entry name" value="PRE-RRNA 2'-O-RIBOSE RNA METHYLTRANSFERASE FTSJ3"/>
    <property type="match status" value="1"/>
</dbReference>
<feature type="region of interest" description="Disordered" evidence="9">
    <location>
        <begin position="610"/>
        <end position="671"/>
    </location>
</feature>
<evidence type="ECO:0000259" key="12">
    <source>
        <dbReference type="Pfam" id="PF11861"/>
    </source>
</evidence>
<feature type="binding site" evidence="8">
    <location>
        <position position="118"/>
    </location>
    <ligand>
        <name>S-adenosyl-L-methionine</name>
        <dbReference type="ChEBI" id="CHEBI:59789"/>
    </ligand>
</feature>
<proteinExistence type="inferred from homology"/>
<evidence type="ECO:0000256" key="5">
    <source>
        <dbReference type="ARBA" id="ARBA00022679"/>
    </source>
</evidence>
<comment type="caution">
    <text evidence="13">The sequence shown here is derived from an EMBL/GenBank/DDBJ whole genome shotgun (WGS) entry which is preliminary data.</text>
</comment>
<dbReference type="InterPro" id="IPR050082">
    <property type="entry name" value="RNA_methyltr_RlmE"/>
</dbReference>
<feature type="active site" description="Proton acceptor" evidence="8">
    <location>
        <position position="158"/>
    </location>
</feature>
<dbReference type="InterPro" id="IPR029063">
    <property type="entry name" value="SAM-dependent_MTases_sf"/>
</dbReference>
<organism evidence="13 14">
    <name type="scientific">Macrolepiota fuliginosa MF-IS2</name>
    <dbReference type="NCBI Taxonomy" id="1400762"/>
    <lineage>
        <taxon>Eukaryota</taxon>
        <taxon>Fungi</taxon>
        <taxon>Dikarya</taxon>
        <taxon>Basidiomycota</taxon>
        <taxon>Agaricomycotina</taxon>
        <taxon>Agaricomycetes</taxon>
        <taxon>Agaricomycetidae</taxon>
        <taxon>Agaricales</taxon>
        <taxon>Agaricineae</taxon>
        <taxon>Agaricaceae</taxon>
        <taxon>Macrolepiota</taxon>
    </lineage>
</organism>
<feature type="compositionally biased region" description="Basic residues" evidence="9">
    <location>
        <begin position="854"/>
        <end position="870"/>
    </location>
</feature>
<evidence type="ECO:0000259" key="11">
    <source>
        <dbReference type="Pfam" id="PF07780"/>
    </source>
</evidence>
<dbReference type="InterPro" id="IPR012920">
    <property type="entry name" value="rRNA_MeTfrase_SPB1-like_C"/>
</dbReference>
<dbReference type="Pfam" id="PF07780">
    <property type="entry name" value="Spb1_C"/>
    <property type="match status" value="1"/>
</dbReference>
<feature type="region of interest" description="Disordered" evidence="9">
    <location>
        <begin position="773"/>
        <end position="799"/>
    </location>
</feature>
<feature type="region of interest" description="Disordered" evidence="9">
    <location>
        <begin position="448"/>
        <end position="478"/>
    </location>
</feature>
<dbReference type="InterPro" id="IPR024576">
    <property type="entry name" value="rRNA_MeTfrase_Spb1_DUF3381"/>
</dbReference>